<dbReference type="PANTHER" id="PTHR31739:SF25">
    <property type="entry name" value="(E,E)-GERANYLLINALOOL SYNTHASE"/>
    <property type="match status" value="1"/>
</dbReference>
<proteinExistence type="inferred from homology"/>
<dbReference type="Proteomes" id="UP000179179">
    <property type="component" value="Unassembled WGS sequence"/>
</dbReference>
<dbReference type="RefSeq" id="XP_022389502.1">
    <property type="nucleotide sequence ID" value="XM_022532608.1"/>
</dbReference>
<accession>A0A1F8A325</accession>
<evidence type="ECO:0000256" key="4">
    <source>
        <dbReference type="ARBA" id="ARBA00022842"/>
    </source>
</evidence>
<name>A0A1F8A325_9EURO</name>
<dbReference type="GO" id="GO:0016102">
    <property type="term" value="P:diterpenoid biosynthetic process"/>
    <property type="evidence" value="ECO:0007669"/>
    <property type="project" value="TreeGrafter"/>
</dbReference>
<evidence type="ECO:0000256" key="1">
    <source>
        <dbReference type="ARBA" id="ARBA00001946"/>
    </source>
</evidence>
<dbReference type="InterPro" id="IPR008930">
    <property type="entry name" value="Terpenoid_cyclase/PrenylTrfase"/>
</dbReference>
<dbReference type="GeneID" id="34448869"/>
<dbReference type="STRING" id="109264.A0A1F8A325"/>
<dbReference type="PANTHER" id="PTHR31739">
    <property type="entry name" value="ENT-COPALYL DIPHOSPHATE SYNTHASE, CHLOROPLASTIC"/>
    <property type="match status" value="1"/>
</dbReference>
<sequence>MAAEKRRKMGVEPPNLIQRAQQVVNGIYRGCEAVDGFSGFSLSLYDTAWVSMVSKADAMGVRQWVFPEAFAYVLRQQHDNGSWGINASPVDVILNTMAGLLALLEHNVVEAAAGRVGSDIGPANYEERVSRAITALCGALEGWDVQSTLHVGFEILVPCLLQQLAQRGVSLDFPGKQELMKLHQEKLSKFKPEMVISKQQTTLLHSLEGLIGKVEFETLKHHCTKYGGMMGSPASTAAYLMHSPVWDETAERYLRNVVEKCGSCGGVPSGFPTPIFESSWTISTLLGSGYAIEDFAREDIQAITTYLQKLFEKQHGLLGFAPGFVPDADDTARSLLALSYLKVPMDPSSLVDYFEAPRHFQTYKLERNPSFSANANTLLALLRSPSPAAYIPQIEKTASYLISCWEGGELCDKWNLAPEYSEMLLVNAFVELIAAWGKGDLTKLSTEIVTSKIPIVLSHQLSKALVHQHENGSWDNSVERTAYSILLLAYTLKLPWPISHRELTEASLFRGRDYLKQHAHDWSEGDYIWIEKVTYRLPMLAETYSLAAMKVSTEETAWTTQVREIFTLPEQKGRAMSAFFGQLPIFRDTPWCTVLLAITEAHYYSQALRKVRLDVFPRDKMRMTKDKYLDFIPVAWICVNTISDFPLSSETMWDMMVISMLNYQVDEYMESVVGRLPKSSLPELKREIRNACLGQDPSTEHMFDACTIEGRLHGLPPTPEMDDSQSHSTPPHVSEVAEVILKYIKHVRYHPCVAACPTAAQREVREELDKFLRAHMAHNADNSRLSNSDTIIEDLLNRSYFDWVRGTGAIDTSCPYSFSFFACLISRQGRSCISSTKQRYFARALALHLATMCRQFNDCGSQLRDLQEKNLNSLDFAEFNGDGLSRGPGQHKQDLIQLAEFERSCMEVCFANLSAETSATISAQIQAFIKVTDLFGQIYIAQDIASRLKTD</sequence>
<evidence type="ECO:0000256" key="2">
    <source>
        <dbReference type="ARBA" id="ARBA00006333"/>
    </source>
</evidence>
<organism evidence="7 8">
    <name type="scientific">Aspergillus bombycis</name>
    <dbReference type="NCBI Taxonomy" id="109264"/>
    <lineage>
        <taxon>Eukaryota</taxon>
        <taxon>Fungi</taxon>
        <taxon>Dikarya</taxon>
        <taxon>Ascomycota</taxon>
        <taxon>Pezizomycotina</taxon>
        <taxon>Eurotiomycetes</taxon>
        <taxon>Eurotiomycetidae</taxon>
        <taxon>Eurotiales</taxon>
        <taxon>Aspergillaceae</taxon>
        <taxon>Aspergillus</taxon>
    </lineage>
</organism>
<comment type="caution">
    <text evidence="7">The sequence shown here is derived from an EMBL/GenBank/DDBJ whole genome shotgun (WGS) entry which is preliminary data.</text>
</comment>
<dbReference type="EMBL" id="LYCR01000038">
    <property type="protein sequence ID" value="OGM45785.1"/>
    <property type="molecule type" value="Genomic_DNA"/>
</dbReference>
<dbReference type="InterPro" id="IPR050148">
    <property type="entry name" value="Terpene_synthase-like"/>
</dbReference>
<dbReference type="InterPro" id="IPR017057">
    <property type="entry name" value="Ent-kaurene_synthase_fun"/>
</dbReference>
<dbReference type="AlphaFoldDB" id="A0A1F8A325"/>
<comment type="cofactor">
    <cofactor evidence="1">
        <name>Mg(2+)</name>
        <dbReference type="ChEBI" id="CHEBI:18420"/>
    </cofactor>
</comment>
<keyword evidence="3" id="KW-0479">Metal-binding</keyword>
<evidence type="ECO:0000256" key="6">
    <source>
        <dbReference type="ARBA" id="ARBA00023239"/>
    </source>
</evidence>
<keyword evidence="6" id="KW-0456">Lyase</keyword>
<dbReference type="PIRSF" id="PIRSF036498">
    <property type="entry name" value="Ent-kaurene_synthase_fungi"/>
    <property type="match status" value="1"/>
</dbReference>
<reference evidence="7 8" key="1">
    <citation type="journal article" date="2016" name="Genome Biol. Evol.">
        <title>Draft genome sequence of an aflatoxigenic Aspergillus species, A. bombycis.</title>
        <authorList>
            <person name="Moore G.G."/>
            <person name="Mack B.M."/>
            <person name="Beltz S.B."/>
            <person name="Gilbert M.K."/>
        </authorList>
    </citation>
    <scope>NUCLEOTIDE SEQUENCE [LARGE SCALE GENOMIC DNA]</scope>
    <source>
        <strain evidence="8">NRRL 26010</strain>
    </source>
</reference>
<evidence type="ECO:0008006" key="9">
    <source>
        <dbReference type="Google" id="ProtNLM"/>
    </source>
</evidence>
<dbReference type="Gene3D" id="1.50.10.160">
    <property type="match status" value="1"/>
</dbReference>
<dbReference type="GO" id="GO:0016853">
    <property type="term" value="F:isomerase activity"/>
    <property type="evidence" value="ECO:0007669"/>
    <property type="project" value="UniProtKB-KW"/>
</dbReference>
<keyword evidence="4" id="KW-0460">Magnesium</keyword>
<dbReference type="OrthoDB" id="2343925at2759"/>
<protein>
    <recommendedName>
        <fullName evidence="9">Ent-kaurene synthase</fullName>
    </recommendedName>
</protein>
<dbReference type="GO" id="GO:0010333">
    <property type="term" value="F:terpene synthase activity"/>
    <property type="evidence" value="ECO:0007669"/>
    <property type="project" value="InterPro"/>
</dbReference>
<evidence type="ECO:0000313" key="7">
    <source>
        <dbReference type="EMBL" id="OGM45785.1"/>
    </source>
</evidence>
<dbReference type="SUPFAM" id="SSF48239">
    <property type="entry name" value="Terpenoid cyclases/Protein prenyltransferases"/>
    <property type="match status" value="1"/>
</dbReference>
<evidence type="ECO:0000256" key="3">
    <source>
        <dbReference type="ARBA" id="ARBA00022723"/>
    </source>
</evidence>
<evidence type="ECO:0000256" key="5">
    <source>
        <dbReference type="ARBA" id="ARBA00023235"/>
    </source>
</evidence>
<dbReference type="GO" id="GO:0000287">
    <property type="term" value="F:magnesium ion binding"/>
    <property type="evidence" value="ECO:0007669"/>
    <property type="project" value="TreeGrafter"/>
</dbReference>
<keyword evidence="8" id="KW-1185">Reference proteome</keyword>
<gene>
    <name evidence="7" type="ORF">ABOM_005479</name>
</gene>
<comment type="similarity">
    <text evidence="2">Belongs to the terpene synthase family.</text>
</comment>
<keyword evidence="5" id="KW-0413">Isomerase</keyword>
<evidence type="ECO:0000313" key="8">
    <source>
        <dbReference type="Proteomes" id="UP000179179"/>
    </source>
</evidence>
<dbReference type="Gene3D" id="1.50.10.20">
    <property type="match status" value="1"/>
</dbReference>